<accession>F3L4R5</accession>
<dbReference type="PANTHER" id="PTHR43477:SF1">
    <property type="entry name" value="DIHYDROANTICAPSIN 7-DEHYDROGENASE"/>
    <property type="match status" value="1"/>
</dbReference>
<reference evidence="3 4" key="1">
    <citation type="journal article" date="2011" name="J. Bacteriol.">
        <title>Genome sequence of strain IMCC3088, a proteorhodopsin-containing marine bacterium belonging to the OM60/NOR5 clade.</title>
        <authorList>
            <person name="Jang Y."/>
            <person name="Oh H.M."/>
            <person name="Kang I."/>
            <person name="Lee K."/>
            <person name="Yang S.J."/>
            <person name="Cho J.C."/>
        </authorList>
    </citation>
    <scope>NUCLEOTIDE SEQUENCE [LARGE SCALE GENOMIC DNA]</scope>
    <source>
        <strain evidence="3 4">IMCC3088</strain>
    </source>
</reference>
<gene>
    <name evidence="3" type="ORF">IMCC3088_2666</name>
</gene>
<dbReference type="SUPFAM" id="SSF51735">
    <property type="entry name" value="NAD(P)-binding Rossmann-fold domains"/>
    <property type="match status" value="1"/>
</dbReference>
<dbReference type="Pfam" id="PF13561">
    <property type="entry name" value="adh_short_C2"/>
    <property type="match status" value="1"/>
</dbReference>
<dbReference type="GO" id="GO:0016491">
    <property type="term" value="F:oxidoreductase activity"/>
    <property type="evidence" value="ECO:0007669"/>
    <property type="project" value="UniProtKB-KW"/>
</dbReference>
<sequence length="250" mass="25953">MKHYAMTGGATGIGAATKAKLLANGHKVTVVDIKDADIIADLGNPESRADALAALQAAGPFDGVITCAGVASHFPDTAAIISINYYGTVELLNGLKDHLNPGARVVAIASNSAPMCTNEELVSAMLNGSESEARTIATECDGQTCYAGSKQAVARWVKHVAPEWARSGVGINAIAPGYIETPMTKAVAESAQYADAIKQFLASIPMQRAGQPDDIANLIDFLLSDAASFIGGSLIYCDGAHDAMLRPDAY</sequence>
<dbReference type="OrthoDB" id="9786435at2"/>
<evidence type="ECO:0000313" key="4">
    <source>
        <dbReference type="Proteomes" id="UP000005615"/>
    </source>
</evidence>
<keyword evidence="2" id="KW-0560">Oxidoreductase</keyword>
<dbReference type="InterPro" id="IPR020904">
    <property type="entry name" value="Sc_DH/Rdtase_CS"/>
</dbReference>
<organism evidence="3 4">
    <name type="scientific">Aequoribacter fuscus</name>
    <dbReference type="NCBI Taxonomy" id="2518989"/>
    <lineage>
        <taxon>Bacteria</taxon>
        <taxon>Pseudomonadati</taxon>
        <taxon>Pseudomonadota</taxon>
        <taxon>Gammaproteobacteria</taxon>
        <taxon>Cellvibrionales</taxon>
        <taxon>Halieaceae</taxon>
        <taxon>Aequoribacter</taxon>
    </lineage>
</organism>
<evidence type="ECO:0000256" key="1">
    <source>
        <dbReference type="ARBA" id="ARBA00006484"/>
    </source>
</evidence>
<dbReference type="PROSITE" id="PS00061">
    <property type="entry name" value="ADH_SHORT"/>
    <property type="match status" value="1"/>
</dbReference>
<dbReference type="AlphaFoldDB" id="F3L4R5"/>
<name>F3L4R5_9GAMM</name>
<evidence type="ECO:0000256" key="2">
    <source>
        <dbReference type="ARBA" id="ARBA00023002"/>
    </source>
</evidence>
<comment type="caution">
    <text evidence="3">The sequence shown here is derived from an EMBL/GenBank/DDBJ whole genome shotgun (WGS) entry which is preliminary data.</text>
</comment>
<dbReference type="InterPro" id="IPR036291">
    <property type="entry name" value="NAD(P)-bd_dom_sf"/>
</dbReference>
<dbReference type="Proteomes" id="UP000005615">
    <property type="component" value="Unassembled WGS sequence"/>
</dbReference>
<dbReference type="InterPro" id="IPR051122">
    <property type="entry name" value="SDR_DHRS6-like"/>
</dbReference>
<evidence type="ECO:0000313" key="3">
    <source>
        <dbReference type="EMBL" id="EGG28713.1"/>
    </source>
</evidence>
<dbReference type="STRING" id="2518989.IMCC3088_2666"/>
<dbReference type="EMBL" id="AEIG01000086">
    <property type="protein sequence ID" value="EGG28713.1"/>
    <property type="molecule type" value="Genomic_DNA"/>
</dbReference>
<dbReference type="PANTHER" id="PTHR43477">
    <property type="entry name" value="DIHYDROANTICAPSIN 7-DEHYDROGENASE"/>
    <property type="match status" value="1"/>
</dbReference>
<dbReference type="InterPro" id="IPR002347">
    <property type="entry name" value="SDR_fam"/>
</dbReference>
<keyword evidence="4" id="KW-1185">Reference proteome</keyword>
<comment type="similarity">
    <text evidence="1">Belongs to the short-chain dehydrogenases/reductases (SDR) family.</text>
</comment>
<protein>
    <submittedName>
        <fullName evidence="3">Reductase</fullName>
    </submittedName>
</protein>
<dbReference type="Gene3D" id="3.40.50.720">
    <property type="entry name" value="NAD(P)-binding Rossmann-like Domain"/>
    <property type="match status" value="1"/>
</dbReference>
<dbReference type="RefSeq" id="WP_009576824.1">
    <property type="nucleotide sequence ID" value="NZ_AEIG01000086.1"/>
</dbReference>
<proteinExistence type="inferred from homology"/>
<dbReference type="PRINTS" id="PR00081">
    <property type="entry name" value="GDHRDH"/>
</dbReference>
<dbReference type="eggNOG" id="COG1028">
    <property type="taxonomic scope" value="Bacteria"/>
</dbReference>